<organism evidence="1 2">
    <name type="scientific">Boletus reticuloceps</name>
    <dbReference type="NCBI Taxonomy" id="495285"/>
    <lineage>
        <taxon>Eukaryota</taxon>
        <taxon>Fungi</taxon>
        <taxon>Dikarya</taxon>
        <taxon>Basidiomycota</taxon>
        <taxon>Agaricomycotina</taxon>
        <taxon>Agaricomycetes</taxon>
        <taxon>Agaricomycetidae</taxon>
        <taxon>Boletales</taxon>
        <taxon>Boletineae</taxon>
        <taxon>Boletaceae</taxon>
        <taxon>Boletoideae</taxon>
        <taxon>Boletus</taxon>
    </lineage>
</organism>
<gene>
    <name evidence="1" type="ORF">JVT61DRAFT_14500</name>
</gene>
<protein>
    <submittedName>
        <fullName evidence="1">Uncharacterized protein</fullName>
    </submittedName>
</protein>
<evidence type="ECO:0000313" key="1">
    <source>
        <dbReference type="EMBL" id="KAG6377728.1"/>
    </source>
</evidence>
<reference evidence="1" key="1">
    <citation type="submission" date="2021-03" db="EMBL/GenBank/DDBJ databases">
        <title>Evolutionary innovations through gain and loss of genes in the ectomycorrhizal Boletales.</title>
        <authorList>
            <person name="Wu G."/>
            <person name="Miyauchi S."/>
            <person name="Morin E."/>
            <person name="Yang Z.-L."/>
            <person name="Xu J."/>
            <person name="Martin F.M."/>
        </authorList>
    </citation>
    <scope>NUCLEOTIDE SEQUENCE</scope>
    <source>
        <strain evidence="1">BR01</strain>
    </source>
</reference>
<keyword evidence="2" id="KW-1185">Reference proteome</keyword>
<accession>A0A8I2YVK1</accession>
<evidence type="ECO:0000313" key="2">
    <source>
        <dbReference type="Proteomes" id="UP000683000"/>
    </source>
</evidence>
<dbReference type="Proteomes" id="UP000683000">
    <property type="component" value="Unassembled WGS sequence"/>
</dbReference>
<dbReference type="AlphaFoldDB" id="A0A8I2YVK1"/>
<dbReference type="EMBL" id="JAGFBS010000008">
    <property type="protein sequence ID" value="KAG6377728.1"/>
    <property type="molecule type" value="Genomic_DNA"/>
</dbReference>
<sequence>MTSVNLEPGSSPRPQLPRSARILVQPSPHSVLVDQVGTTTLDVVHAPAVRVADTDNWAEGI</sequence>
<name>A0A8I2YVK1_9AGAM</name>
<proteinExistence type="predicted"/>
<comment type="caution">
    <text evidence="1">The sequence shown here is derived from an EMBL/GenBank/DDBJ whole genome shotgun (WGS) entry which is preliminary data.</text>
</comment>